<evidence type="ECO:0000259" key="1">
    <source>
        <dbReference type="Pfam" id="PF24785"/>
    </source>
</evidence>
<reference evidence="2 3" key="1">
    <citation type="journal article" date="2018" name="Sci. Rep.">
        <title>Raphidocelis subcapitata (=Pseudokirchneriella subcapitata) provides an insight into genome evolution and environmental adaptations in the Sphaeropleales.</title>
        <authorList>
            <person name="Suzuki S."/>
            <person name="Yamaguchi H."/>
            <person name="Nakajima N."/>
            <person name="Kawachi M."/>
        </authorList>
    </citation>
    <scope>NUCLEOTIDE SEQUENCE [LARGE SCALE GENOMIC DNA]</scope>
    <source>
        <strain evidence="2 3">NIES-35</strain>
    </source>
</reference>
<evidence type="ECO:0000313" key="3">
    <source>
        <dbReference type="Proteomes" id="UP000247498"/>
    </source>
</evidence>
<evidence type="ECO:0000313" key="2">
    <source>
        <dbReference type="EMBL" id="GBG00400.1"/>
    </source>
</evidence>
<dbReference type="InParanoid" id="A0A2V0PLI1"/>
<dbReference type="Pfam" id="PF24785">
    <property type="entry name" value="RXYLT1_C"/>
    <property type="match status" value="1"/>
</dbReference>
<dbReference type="GO" id="GO:0120053">
    <property type="term" value="F:ribitol beta-1,4-xylosyltransferase activity"/>
    <property type="evidence" value="ECO:0007669"/>
    <property type="project" value="InterPro"/>
</dbReference>
<dbReference type="PANTHER" id="PTHR15576">
    <property type="entry name" value="RIBITOL-5-PHOSPHATE XYLOSYLTRANSFERASE 1"/>
    <property type="match status" value="1"/>
</dbReference>
<dbReference type="OrthoDB" id="2153793at2759"/>
<dbReference type="GO" id="GO:0035269">
    <property type="term" value="P:protein O-linked glycosylation via mannose"/>
    <property type="evidence" value="ECO:0007669"/>
    <property type="project" value="InterPro"/>
</dbReference>
<dbReference type="GO" id="GO:0005794">
    <property type="term" value="C:Golgi apparatus"/>
    <property type="evidence" value="ECO:0007669"/>
    <property type="project" value="TreeGrafter"/>
</dbReference>
<dbReference type="InterPro" id="IPR057538">
    <property type="entry name" value="RXYLT1_C"/>
</dbReference>
<sequence length="370" mass="41435">MFEPRARRRGLARLNAEHGSSRLLLACVAFLIAVLGLRSVFLRAPRAAIQAAPSSAAPPPAQRSLPYTERLRVEAAAHFERSLPLKDAAQLGNRPPSTPFVSGDTLRAMATWVLDETSALIDTLNPGAVAAGDVVFLKTDYLDRFFVRLHPAITTPYILITHNSDYPAPGAHRARLDDPQLAVWFAQNCECDQPHPKLRAVPIGLENRHWKSEDDFAHLLRRARQPKPLEQRARRVYVNVGATNKERAPLVEVLAKRPFASVVRERRSFQQYLDDLADSQFVASPFGNGIDCHRTWEALAVGAVPIVEHSSISPLFEGHPVLQVDNLMRLDTAALDGFWARANASGVLRQHLWADYWWDELQAWRARLKP</sequence>
<dbReference type="EMBL" id="BDRX01000220">
    <property type="protein sequence ID" value="GBG00400.1"/>
    <property type="molecule type" value="Genomic_DNA"/>
</dbReference>
<dbReference type="Proteomes" id="UP000247498">
    <property type="component" value="Unassembled WGS sequence"/>
</dbReference>
<proteinExistence type="predicted"/>
<comment type="caution">
    <text evidence="2">The sequence shown here is derived from an EMBL/GenBank/DDBJ whole genome shotgun (WGS) entry which is preliminary data.</text>
</comment>
<gene>
    <name evidence="2" type="ORF">Rsub_13337</name>
</gene>
<dbReference type="InterPro" id="IPR055286">
    <property type="entry name" value="RXYLT1-like"/>
</dbReference>
<accession>A0A2V0PLI1</accession>
<keyword evidence="3" id="KW-1185">Reference proteome</keyword>
<protein>
    <recommendedName>
        <fullName evidence="1">RXYLT1 C-terminal domain-containing protein</fullName>
    </recommendedName>
</protein>
<dbReference type="AlphaFoldDB" id="A0A2V0PLI1"/>
<name>A0A2V0PLI1_9CHLO</name>
<dbReference type="PANTHER" id="PTHR15576:SF1">
    <property type="entry name" value="RIBITOL-5-PHOSPHATE XYLOSYLTRANSFERASE 1"/>
    <property type="match status" value="1"/>
</dbReference>
<feature type="domain" description="RXYLT1 C-terminal" evidence="1">
    <location>
        <begin position="264"/>
        <end position="310"/>
    </location>
</feature>
<organism evidence="2 3">
    <name type="scientific">Raphidocelis subcapitata</name>
    <dbReference type="NCBI Taxonomy" id="307507"/>
    <lineage>
        <taxon>Eukaryota</taxon>
        <taxon>Viridiplantae</taxon>
        <taxon>Chlorophyta</taxon>
        <taxon>core chlorophytes</taxon>
        <taxon>Chlorophyceae</taxon>
        <taxon>CS clade</taxon>
        <taxon>Sphaeropleales</taxon>
        <taxon>Selenastraceae</taxon>
        <taxon>Raphidocelis</taxon>
    </lineage>
</organism>